<organism evidence="1 2">
    <name type="scientific">Caerostris extrusa</name>
    <name type="common">Bark spider</name>
    <name type="synonym">Caerostris bankana</name>
    <dbReference type="NCBI Taxonomy" id="172846"/>
    <lineage>
        <taxon>Eukaryota</taxon>
        <taxon>Metazoa</taxon>
        <taxon>Ecdysozoa</taxon>
        <taxon>Arthropoda</taxon>
        <taxon>Chelicerata</taxon>
        <taxon>Arachnida</taxon>
        <taxon>Araneae</taxon>
        <taxon>Araneomorphae</taxon>
        <taxon>Entelegynae</taxon>
        <taxon>Araneoidea</taxon>
        <taxon>Araneidae</taxon>
        <taxon>Caerostris</taxon>
    </lineage>
</organism>
<comment type="caution">
    <text evidence="1">The sequence shown here is derived from an EMBL/GenBank/DDBJ whole genome shotgun (WGS) entry which is preliminary data.</text>
</comment>
<gene>
    <name evidence="1" type="ORF">CEXT_440991</name>
</gene>
<evidence type="ECO:0008006" key="3">
    <source>
        <dbReference type="Google" id="ProtNLM"/>
    </source>
</evidence>
<sequence length="180" mass="20752">MKTFWVVPAGPHTRRKKYIFEVQYRTVFMRYNPVSKFFAISDGSPPRMQRLPLAIEAILEELDLGPYVAKRNLVPALFEIMIGALYCPARNELDFRGGSPDHLLFDEVGLKKTYISTENEVFSTKQRIKVVSNCLRYTEKPNNNRVSHAVQNILTGIYSNFLNLEYIGELLLKRFIISSS</sequence>
<dbReference type="AlphaFoldDB" id="A0AAV4Y1H5"/>
<name>A0AAV4Y1H5_CAEEX</name>
<accession>A0AAV4Y1H5</accession>
<evidence type="ECO:0000313" key="2">
    <source>
        <dbReference type="Proteomes" id="UP001054945"/>
    </source>
</evidence>
<proteinExistence type="predicted"/>
<reference evidence="1 2" key="1">
    <citation type="submission" date="2021-06" db="EMBL/GenBank/DDBJ databases">
        <title>Caerostris extrusa draft genome.</title>
        <authorList>
            <person name="Kono N."/>
            <person name="Arakawa K."/>
        </authorList>
    </citation>
    <scope>NUCLEOTIDE SEQUENCE [LARGE SCALE GENOMIC DNA]</scope>
</reference>
<dbReference type="EMBL" id="BPLR01001213">
    <property type="protein sequence ID" value="GIZ00840.1"/>
    <property type="molecule type" value="Genomic_DNA"/>
</dbReference>
<evidence type="ECO:0000313" key="1">
    <source>
        <dbReference type="EMBL" id="GIZ00840.1"/>
    </source>
</evidence>
<dbReference type="Proteomes" id="UP001054945">
    <property type="component" value="Unassembled WGS sequence"/>
</dbReference>
<protein>
    <recommendedName>
        <fullName evidence="3">LAGLIDADG homing endonuclease</fullName>
    </recommendedName>
</protein>
<keyword evidence="2" id="KW-1185">Reference proteome</keyword>